<reference evidence="1 2" key="1">
    <citation type="submission" date="2019-03" db="EMBL/GenBank/DDBJ databases">
        <title>Genomic Encyclopedia of Archaeal and Bacterial Type Strains, Phase II (KMG-II): from individual species to whole genera.</title>
        <authorList>
            <person name="Goeker M."/>
        </authorList>
    </citation>
    <scope>NUCLEOTIDE SEQUENCE [LARGE SCALE GENOMIC DNA]</scope>
    <source>
        <strain evidence="1 2">DSM 28353</strain>
    </source>
</reference>
<evidence type="ECO:0008006" key="3">
    <source>
        <dbReference type="Google" id="ProtNLM"/>
    </source>
</evidence>
<comment type="caution">
    <text evidence="1">The sequence shown here is derived from an EMBL/GenBank/DDBJ whole genome shotgun (WGS) entry which is preliminary data.</text>
</comment>
<dbReference type="EMBL" id="SNYV01000019">
    <property type="protein sequence ID" value="TDQ73429.1"/>
    <property type="molecule type" value="Genomic_DNA"/>
</dbReference>
<protein>
    <recommendedName>
        <fullName evidence="3">Beta-galactosidase-like protein</fullName>
    </recommendedName>
</protein>
<dbReference type="OrthoDB" id="2253662at2"/>
<keyword evidence="2" id="KW-1185">Reference proteome</keyword>
<dbReference type="RefSeq" id="WP_133586607.1">
    <property type="nucleotide sequence ID" value="NZ_SNYV01000019.1"/>
</dbReference>
<dbReference type="AlphaFoldDB" id="A0A4R6W8N7"/>
<sequence length="706" mass="79550">MQRRDFIKNTALGSLFISEIATAKTVVQPEITGLGKVEKFHLDAANSLKTTAPFKFYPNRKAEMYRQLIQMKEQYGIGRFLFVGPLEEVRFKGFPKKEVYEEIGEHVKNAIADLAKHDIKIGWWCAPSLRSGFDKRFQYITDLGGAVSDTSPCPYDPIFNEEFSDNIATVVRIAKPYMIQFEDDYELSHQPPAVKFGCFCPLHLEEFSKREGRSYTREELKEIFEESNAESIRLRRSWARLSKDSLIHLAKKIRQKVDSVAPETVISLCQSGSADFDGDFTNELTAAFAGNTTPTVRLYGSSYSSDSPHGLPGDIFHALHSIQHIPKEYECFHESDTYPHTRFFMSAAKIKSLMLTAFSYGFDQSLFYVTQYLDNPLEDKGYAEMYRREIPRILAIKEAVKNAEVVGCEMIHLPSSHVVVPYKGSRPELGLNSWITSLGRFGIPYTSRDGSAKLLAGRAVESMDDAQIKTLLSGGLLLDGVAAESLQKMGYGQYLGVDIVPFKESVQSCYEGLRHPEQYHNIVGDLQYNWIFAPAGTEGGSFYRLETRGTVEVVTDFLDEHEKPVLPSMVRFVNSLGGRIVISAFDLRGNQSSTTLNYKKKEIVRQNIEWAAGTSLPAFVKNKPNVFCVCNQDKQTKDLILTLINLSSDPTEELELDVAQGTKARAVELMDALGIWKPIAFQQRGRTLQLPLSLVLMRPDLVKIKF</sequence>
<proteinExistence type="predicted"/>
<dbReference type="Proteomes" id="UP000295292">
    <property type="component" value="Unassembled WGS sequence"/>
</dbReference>
<gene>
    <name evidence="1" type="ORF">CLV99_4481</name>
</gene>
<name>A0A4R6W8N7_9SPHI</name>
<organism evidence="1 2">
    <name type="scientific">Sphingobacterium yanglingense</name>
    <dbReference type="NCBI Taxonomy" id="1437280"/>
    <lineage>
        <taxon>Bacteria</taxon>
        <taxon>Pseudomonadati</taxon>
        <taxon>Bacteroidota</taxon>
        <taxon>Sphingobacteriia</taxon>
        <taxon>Sphingobacteriales</taxon>
        <taxon>Sphingobacteriaceae</taxon>
        <taxon>Sphingobacterium</taxon>
    </lineage>
</organism>
<evidence type="ECO:0000313" key="2">
    <source>
        <dbReference type="Proteomes" id="UP000295292"/>
    </source>
</evidence>
<accession>A0A4R6W8N7</accession>
<evidence type="ECO:0000313" key="1">
    <source>
        <dbReference type="EMBL" id="TDQ73429.1"/>
    </source>
</evidence>